<comment type="similarity">
    <text evidence="12">Belongs to the COX15/CtaA family. Type 2 subfamily.</text>
</comment>
<evidence type="ECO:0000256" key="1">
    <source>
        <dbReference type="ARBA" id="ARBA00001970"/>
    </source>
</evidence>
<keyword evidence="5 12" id="KW-1133">Transmembrane helix</keyword>
<dbReference type="InterPro" id="IPR003780">
    <property type="entry name" value="COX15/CtaA_fam"/>
</dbReference>
<feature type="transmembrane region" description="Helical" evidence="12">
    <location>
        <begin position="269"/>
        <end position="289"/>
    </location>
</feature>
<evidence type="ECO:0000256" key="6">
    <source>
        <dbReference type="ARBA" id="ARBA00023002"/>
    </source>
</evidence>
<evidence type="ECO:0000256" key="7">
    <source>
        <dbReference type="ARBA" id="ARBA00023004"/>
    </source>
</evidence>
<keyword evidence="6 12" id="KW-0560">Oxidoreductase</keyword>
<dbReference type="Pfam" id="PF02628">
    <property type="entry name" value="COX15-CtaA"/>
    <property type="match status" value="1"/>
</dbReference>
<evidence type="ECO:0000256" key="3">
    <source>
        <dbReference type="ARBA" id="ARBA00022692"/>
    </source>
</evidence>
<evidence type="ECO:0000256" key="12">
    <source>
        <dbReference type="HAMAP-Rule" id="MF_01665"/>
    </source>
</evidence>
<feature type="transmembrane region" description="Helical" evidence="12">
    <location>
        <begin position="106"/>
        <end position="124"/>
    </location>
</feature>
<dbReference type="RefSeq" id="WP_377357219.1">
    <property type="nucleotide sequence ID" value="NZ_JBHTCM010000006.1"/>
</dbReference>
<feature type="transmembrane region" description="Helical" evidence="12">
    <location>
        <begin position="331"/>
        <end position="349"/>
    </location>
</feature>
<comment type="caution">
    <text evidence="13">The sequence shown here is derived from an EMBL/GenBank/DDBJ whole genome shotgun (WGS) entry which is preliminary data.</text>
</comment>
<name>A0ABW2KTL9_9PROT</name>
<comment type="subunit">
    <text evidence="12">Interacts with CtaB.</text>
</comment>
<dbReference type="PANTHER" id="PTHR23289">
    <property type="entry name" value="CYTOCHROME C OXIDASE ASSEMBLY PROTEIN COX15"/>
    <property type="match status" value="1"/>
</dbReference>
<organism evidence="13 14">
    <name type="scientific">Rhodocista pekingensis</name>
    <dbReference type="NCBI Taxonomy" id="201185"/>
    <lineage>
        <taxon>Bacteria</taxon>
        <taxon>Pseudomonadati</taxon>
        <taxon>Pseudomonadota</taxon>
        <taxon>Alphaproteobacteria</taxon>
        <taxon>Rhodospirillales</taxon>
        <taxon>Azospirillaceae</taxon>
        <taxon>Rhodocista</taxon>
    </lineage>
</organism>
<dbReference type="EMBL" id="JBHTCM010000006">
    <property type="protein sequence ID" value="MFC7332666.1"/>
    <property type="molecule type" value="Genomic_DNA"/>
</dbReference>
<feature type="transmembrane region" description="Helical" evidence="12">
    <location>
        <begin position="131"/>
        <end position="154"/>
    </location>
</feature>
<dbReference type="PANTHER" id="PTHR23289:SF2">
    <property type="entry name" value="CYTOCHROME C OXIDASE ASSEMBLY PROTEIN COX15 HOMOLOG"/>
    <property type="match status" value="1"/>
</dbReference>
<feature type="binding site" description="axial binding residue" evidence="12">
    <location>
        <position position="331"/>
    </location>
    <ligand>
        <name>heme</name>
        <dbReference type="ChEBI" id="CHEBI:30413"/>
    </ligand>
    <ligandPart>
        <name>Fe</name>
        <dbReference type="ChEBI" id="CHEBI:18248"/>
    </ligandPart>
</feature>
<sequence>MTSLSLSPAADRGHPPAPRAVAVWLLVCAGMVFAMAIIGAITRLTESGLSITEWKPVTGALPPLSEAQWLAEFEKYRQIPEYQLLKRGMSLEEFKGIYFWEWLHRLWGRLIGVVFLLPLVWFWVRGQVSRALVPTLVGLFLLGGLQGFIGWFMVQSGLTERTDVSHYRLALHLGMAFLIYAALLKVALGLLDPAPTPQPAARRLRPHAWAALALLGVTVVWGAFVAGINAGLAYNTWPLMGGTLAPAEMWTLTPAWLNLLENTAAVQFVHRWVAVVTALVVLALAWRAWRTGGGTRLRGVAAGLAAATVAQVGLGIATLLSVVWIPLATAHQGGALVLTGLLVWTLHLLRPQPEMPRPDTSLPEMPAPR</sequence>
<evidence type="ECO:0000256" key="9">
    <source>
        <dbReference type="ARBA" id="ARBA00023136"/>
    </source>
</evidence>
<comment type="function">
    <text evidence="12">Catalyzes the conversion of heme O to heme A by two successive hydroxylations of the methyl group at C8. The first hydroxylation forms heme I, the second hydroxylation results in an unstable dihydroxymethyl group, which spontaneously dehydrates, resulting in the formyl group of heme A.</text>
</comment>
<keyword evidence="9 12" id="KW-0472">Membrane</keyword>
<dbReference type="EC" id="1.17.99.9" evidence="12"/>
<keyword evidence="7 12" id="KW-0408">Iron</keyword>
<keyword evidence="14" id="KW-1185">Reference proteome</keyword>
<proteinExistence type="inferred from homology"/>
<evidence type="ECO:0000256" key="4">
    <source>
        <dbReference type="ARBA" id="ARBA00022723"/>
    </source>
</evidence>
<comment type="cofactor">
    <cofactor evidence="1 12">
        <name>heme b</name>
        <dbReference type="ChEBI" id="CHEBI:60344"/>
    </cofactor>
</comment>
<evidence type="ECO:0000313" key="14">
    <source>
        <dbReference type="Proteomes" id="UP001596456"/>
    </source>
</evidence>
<gene>
    <name evidence="12" type="primary">ctaA</name>
    <name evidence="13" type="ORF">ACFQPS_05790</name>
</gene>
<keyword evidence="3 12" id="KW-0812">Transmembrane</keyword>
<keyword evidence="12" id="KW-1003">Cell membrane</keyword>
<evidence type="ECO:0000256" key="11">
    <source>
        <dbReference type="ARBA" id="ARBA00048044"/>
    </source>
</evidence>
<feature type="transmembrane region" description="Helical" evidence="12">
    <location>
        <begin position="21"/>
        <end position="41"/>
    </location>
</feature>
<evidence type="ECO:0000313" key="13">
    <source>
        <dbReference type="EMBL" id="MFC7332666.1"/>
    </source>
</evidence>
<evidence type="ECO:0000256" key="10">
    <source>
        <dbReference type="ARBA" id="ARBA00044501"/>
    </source>
</evidence>
<evidence type="ECO:0000256" key="8">
    <source>
        <dbReference type="ARBA" id="ARBA00023133"/>
    </source>
</evidence>
<keyword evidence="4 12" id="KW-0479">Metal-binding</keyword>
<comment type="catalytic activity">
    <reaction evidence="11">
        <text>Fe(II)-heme o + 2 A + H2O = Fe(II)-heme a + 2 AH2</text>
        <dbReference type="Rhea" id="RHEA:63388"/>
        <dbReference type="ChEBI" id="CHEBI:13193"/>
        <dbReference type="ChEBI" id="CHEBI:15377"/>
        <dbReference type="ChEBI" id="CHEBI:17499"/>
        <dbReference type="ChEBI" id="CHEBI:60530"/>
        <dbReference type="ChEBI" id="CHEBI:61715"/>
        <dbReference type="EC" id="1.17.99.9"/>
    </reaction>
    <physiologicalReaction direction="left-to-right" evidence="11">
        <dbReference type="Rhea" id="RHEA:63389"/>
    </physiologicalReaction>
</comment>
<feature type="binding site" description="axial binding residue" evidence="12">
    <location>
        <position position="270"/>
    </location>
    <ligand>
        <name>heme</name>
        <dbReference type="ChEBI" id="CHEBI:30413"/>
    </ligand>
    <ligandPart>
        <name>Fe</name>
        <dbReference type="ChEBI" id="CHEBI:18248"/>
    </ligandPart>
</feature>
<evidence type="ECO:0000256" key="2">
    <source>
        <dbReference type="ARBA" id="ARBA00004141"/>
    </source>
</evidence>
<dbReference type="HAMAP" id="MF_01665">
    <property type="entry name" value="HemeA_synth_type2"/>
    <property type="match status" value="1"/>
</dbReference>
<protein>
    <recommendedName>
        <fullName evidence="12">Heme A synthase</fullName>
        <shortName evidence="12">HAS</shortName>
        <ecNumber evidence="12">1.17.99.9</ecNumber>
    </recommendedName>
    <alternativeName>
        <fullName evidence="12">Cytochrome aa3-controlling protein</fullName>
    </alternativeName>
</protein>
<feature type="transmembrane region" description="Helical" evidence="12">
    <location>
        <begin position="209"/>
        <end position="234"/>
    </location>
</feature>
<comment type="pathway">
    <text evidence="10 12">Porphyrin-containing compound metabolism; heme A biosynthesis; heme A from heme O: step 1/1.</text>
</comment>
<comment type="subcellular location">
    <subcellularLocation>
        <location evidence="12">Cell membrane</location>
        <topology evidence="12">Multi-pass membrane protein</topology>
    </subcellularLocation>
    <subcellularLocation>
        <location evidence="2">Membrane</location>
        <topology evidence="2">Multi-pass membrane protein</topology>
    </subcellularLocation>
</comment>
<dbReference type="Proteomes" id="UP001596456">
    <property type="component" value="Unassembled WGS sequence"/>
</dbReference>
<feature type="transmembrane region" description="Helical" evidence="12">
    <location>
        <begin position="166"/>
        <end position="188"/>
    </location>
</feature>
<evidence type="ECO:0000256" key="5">
    <source>
        <dbReference type="ARBA" id="ARBA00022989"/>
    </source>
</evidence>
<accession>A0ABW2KTL9</accession>
<reference evidence="14" key="1">
    <citation type="journal article" date="2019" name="Int. J. Syst. Evol. Microbiol.">
        <title>The Global Catalogue of Microorganisms (GCM) 10K type strain sequencing project: providing services to taxonomists for standard genome sequencing and annotation.</title>
        <authorList>
            <consortium name="The Broad Institute Genomics Platform"/>
            <consortium name="The Broad Institute Genome Sequencing Center for Infectious Disease"/>
            <person name="Wu L."/>
            <person name="Ma J."/>
        </authorList>
    </citation>
    <scope>NUCLEOTIDE SEQUENCE [LARGE SCALE GENOMIC DNA]</scope>
    <source>
        <strain evidence="14">CGMCC 1.16275</strain>
    </source>
</reference>
<keyword evidence="8 12" id="KW-0350">Heme biosynthesis</keyword>
<feature type="transmembrane region" description="Helical" evidence="12">
    <location>
        <begin position="301"/>
        <end position="325"/>
    </location>
</feature>
<dbReference type="InterPro" id="IPR023754">
    <property type="entry name" value="HemeA_Synthase_type2"/>
</dbReference>